<reference evidence="1 2" key="1">
    <citation type="submission" date="2022-02" db="EMBL/GenBank/DDBJ databases">
        <title>Mesosutterella porci, a novel member of the family Sutterellaceae from pig feces.</title>
        <authorList>
            <person name="Wylensek D."/>
            <person name="Clavel T."/>
        </authorList>
    </citation>
    <scope>NUCLEOTIDE SEQUENCE [LARGE SCALE GENOMIC DNA]</scope>
    <source>
        <strain evidence="2">oilRF-744-wt-GAM-9</strain>
    </source>
</reference>
<dbReference type="InterPro" id="IPR056298">
    <property type="entry name" value="AlkZ-rel"/>
</dbReference>
<keyword evidence="2" id="KW-1185">Reference proteome</keyword>
<evidence type="ECO:0000313" key="1">
    <source>
        <dbReference type="EMBL" id="MCG5030788.1"/>
    </source>
</evidence>
<dbReference type="RefSeq" id="WP_237978444.1">
    <property type="nucleotide sequence ID" value="NZ_JAKNCT010000005.1"/>
</dbReference>
<sequence length="257" mass="29398">MPAAGRKKLVRSAEDIVGFIRRDGFLPFFKNDIEGFSLEEACPPDLWYVEYGDGRWQWPVWDWKGRIISLANCAYAKFFRGMGFVSDRWFPDFLNYRRSRWPLSAEERRILETLRGEDSLLVKELRALSGYASRRSRPKRQRGAAPEGAVGKLARLEAAIDSAGGRTPASRSESFETALTRLQKGCWIVTADFEMAHDKNGRPYGWGLSRLTTPESFFGASALRAERSPQESKNRMEAWLVKLLPQAEPRQIERFIG</sequence>
<dbReference type="EMBL" id="JAKNCT010000005">
    <property type="protein sequence ID" value="MCG5030788.1"/>
    <property type="molecule type" value="Genomic_DNA"/>
</dbReference>
<dbReference type="Pfam" id="PF24741">
    <property type="entry name" value="AlkZ-rel"/>
    <property type="match status" value="1"/>
</dbReference>
<evidence type="ECO:0000313" key="2">
    <source>
        <dbReference type="Proteomes" id="UP001297600"/>
    </source>
</evidence>
<accession>A0ABS9MS08</accession>
<name>A0ABS9MS08_9BURK</name>
<gene>
    <name evidence="1" type="ORF">MAF45_04925</name>
</gene>
<proteinExistence type="predicted"/>
<comment type="caution">
    <text evidence="1">The sequence shown here is derived from an EMBL/GenBank/DDBJ whole genome shotgun (WGS) entry which is preliminary data.</text>
</comment>
<protein>
    <submittedName>
        <fullName evidence="1">Uncharacterized protein</fullName>
    </submittedName>
</protein>
<dbReference type="Proteomes" id="UP001297600">
    <property type="component" value="Unassembled WGS sequence"/>
</dbReference>
<organism evidence="1 2">
    <name type="scientific">Mesosutterella porci</name>
    <dbReference type="NCBI Taxonomy" id="2915351"/>
    <lineage>
        <taxon>Bacteria</taxon>
        <taxon>Pseudomonadati</taxon>
        <taxon>Pseudomonadota</taxon>
        <taxon>Betaproteobacteria</taxon>
        <taxon>Burkholderiales</taxon>
        <taxon>Sutterellaceae</taxon>
        <taxon>Mesosutterella</taxon>
    </lineage>
</organism>